<organism evidence="2 3">
    <name type="scientific">Aspergillus transmontanensis</name>
    <dbReference type="NCBI Taxonomy" id="1034304"/>
    <lineage>
        <taxon>Eukaryota</taxon>
        <taxon>Fungi</taxon>
        <taxon>Dikarya</taxon>
        <taxon>Ascomycota</taxon>
        <taxon>Pezizomycotina</taxon>
        <taxon>Eurotiomycetes</taxon>
        <taxon>Eurotiomycetidae</taxon>
        <taxon>Eurotiales</taxon>
        <taxon>Aspergillaceae</taxon>
        <taxon>Aspergillus</taxon>
        <taxon>Aspergillus subgen. Circumdati</taxon>
    </lineage>
</organism>
<keyword evidence="1" id="KW-1133">Transmembrane helix</keyword>
<gene>
    <name evidence="2" type="ORF">BDV41DRAFT_89785</name>
</gene>
<evidence type="ECO:0000256" key="1">
    <source>
        <dbReference type="SAM" id="Phobius"/>
    </source>
</evidence>
<dbReference type="Proteomes" id="UP000325433">
    <property type="component" value="Unassembled WGS sequence"/>
</dbReference>
<reference evidence="3" key="1">
    <citation type="submission" date="2019-04" db="EMBL/GenBank/DDBJ databases">
        <title>Friends and foes A comparative genomics studyof 23 Aspergillus species from section Flavi.</title>
        <authorList>
            <consortium name="DOE Joint Genome Institute"/>
            <person name="Kjaerbolling I."/>
            <person name="Vesth T."/>
            <person name="Frisvad J.C."/>
            <person name="Nybo J.L."/>
            <person name="Theobald S."/>
            <person name="Kildgaard S."/>
            <person name="Isbrandt T."/>
            <person name="Kuo A."/>
            <person name="Sato A."/>
            <person name="Lyhne E.K."/>
            <person name="Kogle M.E."/>
            <person name="Wiebenga A."/>
            <person name="Kun R.S."/>
            <person name="Lubbers R.J."/>
            <person name="Makela M.R."/>
            <person name="Barry K."/>
            <person name="Chovatia M."/>
            <person name="Clum A."/>
            <person name="Daum C."/>
            <person name="Haridas S."/>
            <person name="He G."/>
            <person name="LaButti K."/>
            <person name="Lipzen A."/>
            <person name="Mondo S."/>
            <person name="Riley R."/>
            <person name="Salamov A."/>
            <person name="Simmons B.A."/>
            <person name="Magnuson J.K."/>
            <person name="Henrissat B."/>
            <person name="Mortensen U.H."/>
            <person name="Larsen T.O."/>
            <person name="Devries R.P."/>
            <person name="Grigoriev I.V."/>
            <person name="Machida M."/>
            <person name="Baker S.E."/>
            <person name="Andersen M.R."/>
        </authorList>
    </citation>
    <scope>NUCLEOTIDE SEQUENCE [LARGE SCALE GENOMIC DNA]</scope>
    <source>
        <strain evidence="3">CBS 130015</strain>
    </source>
</reference>
<evidence type="ECO:0000313" key="2">
    <source>
        <dbReference type="EMBL" id="KAE8306855.1"/>
    </source>
</evidence>
<feature type="transmembrane region" description="Helical" evidence="1">
    <location>
        <begin position="7"/>
        <end position="26"/>
    </location>
</feature>
<keyword evidence="1" id="KW-0812">Transmembrane</keyword>
<dbReference type="AlphaFoldDB" id="A0A5N6VEC4"/>
<dbReference type="EMBL" id="ML738427">
    <property type="protein sequence ID" value="KAE8306855.1"/>
    <property type="molecule type" value="Genomic_DNA"/>
</dbReference>
<proteinExistence type="predicted"/>
<protein>
    <submittedName>
        <fullName evidence="2">Uncharacterized protein</fullName>
    </submittedName>
</protein>
<accession>A0A5N6VEC4</accession>
<keyword evidence="1" id="KW-0472">Membrane</keyword>
<name>A0A5N6VEC4_9EURO</name>
<sequence length="113" mass="12936">MALQVRLSIVLYAHSIGYMAMLVYVLQPPPLQLPSAGISCGLISYPSGCTYFRCLPPGSFLQFYIMMCTLDTSWGYQVCHHANELQQYKEWKQGGDALHSNDRLTDQRFKRRL</sequence>
<evidence type="ECO:0000313" key="3">
    <source>
        <dbReference type="Proteomes" id="UP000325433"/>
    </source>
</evidence>
<keyword evidence="3" id="KW-1185">Reference proteome</keyword>